<dbReference type="GO" id="GO:0071555">
    <property type="term" value="P:cell wall organization"/>
    <property type="evidence" value="ECO:0007669"/>
    <property type="project" value="TreeGrafter"/>
</dbReference>
<dbReference type="InterPro" id="IPR007887">
    <property type="entry name" value="MecA_N"/>
</dbReference>
<feature type="domain" description="Penicillin-binding protein transpeptidase" evidence="1">
    <location>
        <begin position="351"/>
        <end position="608"/>
    </location>
</feature>
<dbReference type="PANTHER" id="PTHR30627">
    <property type="entry name" value="PEPTIDOGLYCAN D,D-TRANSPEPTIDASE"/>
    <property type="match status" value="1"/>
</dbReference>
<dbReference type="GO" id="GO:0005886">
    <property type="term" value="C:plasma membrane"/>
    <property type="evidence" value="ECO:0007669"/>
    <property type="project" value="TreeGrafter"/>
</dbReference>
<dbReference type="GO" id="GO:0008658">
    <property type="term" value="F:penicillin binding"/>
    <property type="evidence" value="ECO:0007669"/>
    <property type="project" value="InterPro"/>
</dbReference>
<name>A0A1I4T063_9PSEU</name>
<evidence type="ECO:0000313" key="5">
    <source>
        <dbReference type="Proteomes" id="UP000199398"/>
    </source>
</evidence>
<dbReference type="GO" id="GO:0051301">
    <property type="term" value="P:cell division"/>
    <property type="evidence" value="ECO:0007669"/>
    <property type="project" value="UniProtKB-KW"/>
</dbReference>
<dbReference type="AlphaFoldDB" id="A0A1I4T063"/>
<feature type="domain" description="NTF2-like N-terminal transpeptidase" evidence="2">
    <location>
        <begin position="57"/>
        <end position="163"/>
    </location>
</feature>
<gene>
    <name evidence="3" type="ORF">ATL45_4288</name>
    <name evidence="4" type="ORF">SAMN05421805_1011216</name>
</gene>
<dbReference type="InterPro" id="IPR050515">
    <property type="entry name" value="Beta-lactam/transpept"/>
</dbReference>
<dbReference type="GO" id="GO:0071972">
    <property type="term" value="F:peptidoglycan L,D-transpeptidase activity"/>
    <property type="evidence" value="ECO:0007669"/>
    <property type="project" value="TreeGrafter"/>
</dbReference>
<evidence type="ECO:0000313" key="4">
    <source>
        <dbReference type="EMBL" id="SFM70045.1"/>
    </source>
</evidence>
<organism evidence="4 5">
    <name type="scientific">Saccharopolyspora antimicrobica</name>
    <dbReference type="NCBI Taxonomy" id="455193"/>
    <lineage>
        <taxon>Bacteria</taxon>
        <taxon>Bacillati</taxon>
        <taxon>Actinomycetota</taxon>
        <taxon>Actinomycetes</taxon>
        <taxon>Pseudonocardiales</taxon>
        <taxon>Pseudonocardiaceae</taxon>
        <taxon>Saccharopolyspora</taxon>
    </lineage>
</organism>
<keyword evidence="4" id="KW-0132">Cell division</keyword>
<protein>
    <submittedName>
        <fullName evidence="4">Cell division protein FtsI/penicillin-binding protein 2</fullName>
    </submittedName>
</protein>
<sequence>MPRTAVPNAFRGAENGVEDSVCFGILADMVSKRIFAGIAALLLVPLASCSTGPSEEDVATAFVNAVAAGDAAGAAAQSDNPEQARQAVEAARRSMSPEAVHATVRQVADDQQGTPTAKFDLSWDFGAGKVWEYPSELKLVEGEQGWKVRWAPSVLHPQLQPGQNLAFREELPDPAPVLDRDGVAMMRPEQLVTVSLSAQEAGDVPKVAGALAGALGTIEPAITQQSIMDGVGRTPPGQPYAVVTLRQGDYERVRSQIYDLPGVRFPAQTRLVAGERGYGSQVLAGVARKADEQVSANAGWRVVAVDAAGSEAAELHSVAERPAEPLTVTLGDRTQRAAEQAVDQIPQASMLVAVQPSSGEVLAVAQNSAADAQGPVALSGQYPPGSTFKTVTATAGLEAGKVDANTVVECPAKKAFDGRVLPNDKEFELGRVPLHTAFARSCNTTFAQLAVDLPASALTDSAHRLGLGVDFDMPGATTITGKVPPADTVVQRAENGIGQGTVLASPFGMALVTASIAEGRMPVPTLIRGLPTKADATPQPPSPQSLDQLRQMMREVVTDGTATGLAGSGEVRGKTGTAQFGDGTRSHGWFVGYRGDVAFAVLVTDAGSSGPAVDAARRFLSVS</sequence>
<accession>A0A1I4T063</accession>
<dbReference type="EMBL" id="FOUP01000001">
    <property type="protein sequence ID" value="SFM70045.1"/>
    <property type="molecule type" value="Genomic_DNA"/>
</dbReference>
<dbReference type="GO" id="GO:0046677">
    <property type="term" value="P:response to antibiotic"/>
    <property type="evidence" value="ECO:0007669"/>
    <property type="project" value="InterPro"/>
</dbReference>
<proteinExistence type="predicted"/>
<dbReference type="InterPro" id="IPR001460">
    <property type="entry name" value="PCN-bd_Tpept"/>
</dbReference>
<dbReference type="EMBL" id="RBXX01000002">
    <property type="protein sequence ID" value="RKT85932.1"/>
    <property type="molecule type" value="Genomic_DNA"/>
</dbReference>
<dbReference type="STRING" id="455193.SAMN05421805_1011216"/>
<dbReference type="Pfam" id="PF00905">
    <property type="entry name" value="Transpeptidase"/>
    <property type="match status" value="1"/>
</dbReference>
<keyword evidence="4" id="KW-0131">Cell cycle</keyword>
<dbReference type="Pfam" id="PF05223">
    <property type="entry name" value="MecA_N"/>
    <property type="match status" value="1"/>
</dbReference>
<keyword evidence="6" id="KW-1185">Reference proteome</keyword>
<dbReference type="SUPFAM" id="SSF54427">
    <property type="entry name" value="NTF2-like"/>
    <property type="match status" value="1"/>
</dbReference>
<evidence type="ECO:0000313" key="6">
    <source>
        <dbReference type="Proteomes" id="UP000270697"/>
    </source>
</evidence>
<dbReference type="InterPro" id="IPR032710">
    <property type="entry name" value="NTF2-like_dom_sf"/>
</dbReference>
<evidence type="ECO:0000313" key="3">
    <source>
        <dbReference type="EMBL" id="RKT85932.1"/>
    </source>
</evidence>
<dbReference type="Gene3D" id="3.40.710.10">
    <property type="entry name" value="DD-peptidase/beta-lactamase superfamily"/>
    <property type="match status" value="1"/>
</dbReference>
<dbReference type="Proteomes" id="UP000270697">
    <property type="component" value="Unassembled WGS sequence"/>
</dbReference>
<dbReference type="InterPro" id="IPR012338">
    <property type="entry name" value="Beta-lactam/transpept-like"/>
</dbReference>
<reference evidence="3 6" key="2">
    <citation type="submission" date="2018-10" db="EMBL/GenBank/DDBJ databases">
        <title>Sequencing the genomes of 1000 actinobacteria strains.</title>
        <authorList>
            <person name="Klenk H.-P."/>
        </authorList>
    </citation>
    <scope>NUCLEOTIDE SEQUENCE [LARGE SCALE GENOMIC DNA]</scope>
    <source>
        <strain evidence="3 6">DSM 45119</strain>
    </source>
</reference>
<dbReference type="SUPFAM" id="SSF56601">
    <property type="entry name" value="beta-lactamase/transpeptidase-like"/>
    <property type="match status" value="1"/>
</dbReference>
<dbReference type="Proteomes" id="UP000199398">
    <property type="component" value="Unassembled WGS sequence"/>
</dbReference>
<dbReference type="PANTHER" id="PTHR30627:SF24">
    <property type="entry name" value="PENICILLIN-BINDING PROTEIN 4B"/>
    <property type="match status" value="1"/>
</dbReference>
<reference evidence="4 5" key="1">
    <citation type="submission" date="2016-10" db="EMBL/GenBank/DDBJ databases">
        <authorList>
            <person name="de Groot N.N."/>
        </authorList>
    </citation>
    <scope>NUCLEOTIDE SEQUENCE [LARGE SCALE GENOMIC DNA]</scope>
    <source>
        <strain evidence="4 5">CPCC 201259</strain>
    </source>
</reference>
<evidence type="ECO:0000259" key="2">
    <source>
        <dbReference type="Pfam" id="PF05223"/>
    </source>
</evidence>
<evidence type="ECO:0000259" key="1">
    <source>
        <dbReference type="Pfam" id="PF00905"/>
    </source>
</evidence>